<protein>
    <submittedName>
        <fullName evidence="1">DUF1289 domain-containing protein</fullName>
    </submittedName>
</protein>
<dbReference type="EMBL" id="SULI01000005">
    <property type="protein sequence ID" value="TKZ21403.1"/>
    <property type="molecule type" value="Genomic_DNA"/>
</dbReference>
<gene>
    <name evidence="1" type="ORF">FAP39_06600</name>
</gene>
<dbReference type="AlphaFoldDB" id="A0A4U7N6Z7"/>
<keyword evidence="2" id="KW-1185">Reference proteome</keyword>
<dbReference type="InterPro" id="IPR010710">
    <property type="entry name" value="DUF1289"/>
</dbReference>
<accession>A0A4U7N6Z7</accession>
<proteinExistence type="predicted"/>
<dbReference type="Proteomes" id="UP000306575">
    <property type="component" value="Unassembled WGS sequence"/>
</dbReference>
<evidence type="ECO:0000313" key="1">
    <source>
        <dbReference type="EMBL" id="TKZ21403.1"/>
    </source>
</evidence>
<dbReference type="Pfam" id="PF06945">
    <property type="entry name" value="DUF1289"/>
    <property type="match status" value="1"/>
</dbReference>
<dbReference type="RefSeq" id="WP_138015606.1">
    <property type="nucleotide sequence ID" value="NZ_SULI01000005.1"/>
</dbReference>
<comment type="caution">
    <text evidence="1">The sequence shown here is derived from an EMBL/GenBank/DDBJ whole genome shotgun (WGS) entry which is preliminary data.</text>
</comment>
<reference evidence="1 2" key="1">
    <citation type="submission" date="2019-04" db="EMBL/GenBank/DDBJ databases">
        <title>Genome sequence of Pelagicola litoralis CL-ES2.</title>
        <authorList>
            <person name="Cao J."/>
        </authorList>
    </citation>
    <scope>NUCLEOTIDE SEQUENCE [LARGE SCALE GENOMIC DNA]</scope>
    <source>
        <strain evidence="1 2">CL-ES2</strain>
    </source>
</reference>
<organism evidence="1 2">
    <name type="scientific">Shimia litoralis</name>
    <dbReference type="NCBI Taxonomy" id="420403"/>
    <lineage>
        <taxon>Bacteria</taxon>
        <taxon>Pseudomonadati</taxon>
        <taxon>Pseudomonadota</taxon>
        <taxon>Alphaproteobacteria</taxon>
        <taxon>Rhodobacterales</taxon>
        <taxon>Roseobacteraceae</taxon>
    </lineage>
</organism>
<sequence>MSSKDDKDSVWTRDEVQSPCIQICVIHPQERLCTGCLRSIDEITRWSKMDNDERADILKALPERAPRLRKRRGGRKARTT</sequence>
<dbReference type="OrthoDB" id="9811423at2"/>
<dbReference type="PANTHER" id="PTHR35175:SF2">
    <property type="entry name" value="DUF1289 DOMAIN-CONTAINING PROTEIN"/>
    <property type="match status" value="1"/>
</dbReference>
<name>A0A4U7N6Z7_9RHOB</name>
<dbReference type="PANTHER" id="PTHR35175">
    <property type="entry name" value="DUF1289 DOMAIN-CONTAINING PROTEIN"/>
    <property type="match status" value="1"/>
</dbReference>
<evidence type="ECO:0000313" key="2">
    <source>
        <dbReference type="Proteomes" id="UP000306575"/>
    </source>
</evidence>